<sequence>MPDQTNLRRFDLNLLVIFQAILSQGSVAGAADAVGLSPSAVSHALARLRVMFNDELFRRTPNGLEPTERALEVGLEIGEGLHHISTAIDMQQRFDPSMSDRVFTMQIADYVSGMVLAPLAQRLEADAPGVSVNVIPFGTGTEAGRKQTDVQIMFAPEASLSAAVRTRRLLDDRFLVVMRQEHPAAREDLTVERYASLRHARISPAAIGTTLIDDALARRGLQRRQVITVPSWFDLPQIIETTDLIAVVPSEWLKADSRLAALVARELPMSEVGFSVDLRWDARSDRDPGQKWFRDVIYKIFAEIIQGEH</sequence>
<dbReference type="InterPro" id="IPR000847">
    <property type="entry name" value="LysR_HTH_N"/>
</dbReference>
<dbReference type="Pfam" id="PF00126">
    <property type="entry name" value="HTH_1"/>
    <property type="match status" value="1"/>
</dbReference>
<evidence type="ECO:0000313" key="7">
    <source>
        <dbReference type="Proteomes" id="UP001557465"/>
    </source>
</evidence>
<dbReference type="SUPFAM" id="SSF46785">
    <property type="entry name" value="Winged helix' DNA-binding domain"/>
    <property type="match status" value="1"/>
</dbReference>
<dbReference type="Pfam" id="PF03466">
    <property type="entry name" value="LysR_substrate"/>
    <property type="match status" value="1"/>
</dbReference>
<keyword evidence="2" id="KW-0805">Transcription regulation</keyword>
<dbReference type="SUPFAM" id="SSF53850">
    <property type="entry name" value="Periplasmic binding protein-like II"/>
    <property type="match status" value="1"/>
</dbReference>
<gene>
    <name evidence="6" type="ORF">AB4874_12475</name>
</gene>
<keyword evidence="4" id="KW-0804">Transcription</keyword>
<evidence type="ECO:0000259" key="5">
    <source>
        <dbReference type="PROSITE" id="PS50931"/>
    </source>
</evidence>
<dbReference type="InterPro" id="IPR050389">
    <property type="entry name" value="LysR-type_TF"/>
</dbReference>
<dbReference type="InterPro" id="IPR036390">
    <property type="entry name" value="WH_DNA-bd_sf"/>
</dbReference>
<dbReference type="CDD" id="cd08417">
    <property type="entry name" value="PBP2_Nitroaromatics_like"/>
    <property type="match status" value="1"/>
</dbReference>
<dbReference type="Proteomes" id="UP001557465">
    <property type="component" value="Unassembled WGS sequence"/>
</dbReference>
<keyword evidence="3" id="KW-0238">DNA-binding</keyword>
<dbReference type="InterPro" id="IPR005119">
    <property type="entry name" value="LysR_subst-bd"/>
</dbReference>
<feature type="domain" description="HTH lysR-type" evidence="5">
    <location>
        <begin position="10"/>
        <end position="67"/>
    </location>
</feature>
<dbReference type="InterPro" id="IPR036388">
    <property type="entry name" value="WH-like_DNA-bd_sf"/>
</dbReference>
<dbReference type="Gene3D" id="1.10.10.10">
    <property type="entry name" value="Winged helix-like DNA-binding domain superfamily/Winged helix DNA-binding domain"/>
    <property type="match status" value="1"/>
</dbReference>
<protein>
    <submittedName>
        <fullName evidence="6">LysR family transcriptional regulator</fullName>
    </submittedName>
</protein>
<reference evidence="6 7" key="1">
    <citation type="journal article" date="2011" name="Int. J. Syst. Evol. Microbiol.">
        <title>Zhongshania antarctica gen. nov., sp. nov. and Zhongshania guokunii sp. nov., gammaproteobacteria respectively isolated from coastal attached (fast) ice and surface seawater of the Antarctic.</title>
        <authorList>
            <person name="Li H.J."/>
            <person name="Zhang X.Y."/>
            <person name="Chen C.X."/>
            <person name="Zhang Y.J."/>
            <person name="Gao Z.M."/>
            <person name="Yu Y."/>
            <person name="Chen X.L."/>
            <person name="Chen B."/>
            <person name="Zhang Y.Z."/>
        </authorList>
    </citation>
    <scope>NUCLEOTIDE SEQUENCE [LARGE SCALE GENOMIC DNA]</scope>
    <source>
        <strain evidence="6 7">15-R06ZXC-3</strain>
    </source>
</reference>
<evidence type="ECO:0000313" key="6">
    <source>
        <dbReference type="EMBL" id="MEX1662456.1"/>
    </source>
</evidence>
<comment type="caution">
    <text evidence="6">The sequence shown here is derived from an EMBL/GenBank/DDBJ whole genome shotgun (WGS) entry which is preliminary data.</text>
</comment>
<dbReference type="Gene3D" id="3.40.190.10">
    <property type="entry name" value="Periplasmic binding protein-like II"/>
    <property type="match status" value="2"/>
</dbReference>
<evidence type="ECO:0000256" key="4">
    <source>
        <dbReference type="ARBA" id="ARBA00023163"/>
    </source>
</evidence>
<dbReference type="InterPro" id="IPR037402">
    <property type="entry name" value="YidZ_PBP2"/>
</dbReference>
<dbReference type="RefSeq" id="WP_295532696.1">
    <property type="nucleotide sequence ID" value="NZ_JBFRYC010000007.1"/>
</dbReference>
<evidence type="ECO:0000256" key="2">
    <source>
        <dbReference type="ARBA" id="ARBA00023015"/>
    </source>
</evidence>
<evidence type="ECO:0000256" key="3">
    <source>
        <dbReference type="ARBA" id="ARBA00023125"/>
    </source>
</evidence>
<proteinExistence type="inferred from homology"/>
<comment type="similarity">
    <text evidence="1">Belongs to the LysR transcriptional regulatory family.</text>
</comment>
<dbReference type="PANTHER" id="PTHR30118">
    <property type="entry name" value="HTH-TYPE TRANSCRIPTIONAL REGULATOR LEUO-RELATED"/>
    <property type="match status" value="1"/>
</dbReference>
<dbReference type="EMBL" id="JBFRYC010000007">
    <property type="protein sequence ID" value="MEX1662456.1"/>
    <property type="molecule type" value="Genomic_DNA"/>
</dbReference>
<dbReference type="PANTHER" id="PTHR30118:SF15">
    <property type="entry name" value="TRANSCRIPTIONAL REGULATORY PROTEIN"/>
    <property type="match status" value="1"/>
</dbReference>
<evidence type="ECO:0000256" key="1">
    <source>
        <dbReference type="ARBA" id="ARBA00009437"/>
    </source>
</evidence>
<keyword evidence="7" id="KW-1185">Reference proteome</keyword>
<organism evidence="6 7">
    <name type="scientific">Thioclava arctica</name>
    <dbReference type="NCBI Taxonomy" id="3238301"/>
    <lineage>
        <taxon>Bacteria</taxon>
        <taxon>Pseudomonadati</taxon>
        <taxon>Pseudomonadota</taxon>
        <taxon>Alphaproteobacteria</taxon>
        <taxon>Rhodobacterales</taxon>
        <taxon>Paracoccaceae</taxon>
        <taxon>Thioclava</taxon>
    </lineage>
</organism>
<name>A0ABV3TLK2_9RHOB</name>
<dbReference type="PROSITE" id="PS50931">
    <property type="entry name" value="HTH_LYSR"/>
    <property type="match status" value="1"/>
</dbReference>
<accession>A0ABV3TLK2</accession>